<accession>A0A5B9QR67</accession>
<keyword evidence="1" id="KW-0732">Signal</keyword>
<gene>
    <name evidence="2" type="ORF">UC8_21560</name>
</gene>
<dbReference type="OrthoDB" id="261142at2"/>
<dbReference type="KEGG" id="rul:UC8_21560"/>
<evidence type="ECO:0000256" key="1">
    <source>
        <dbReference type="SAM" id="SignalP"/>
    </source>
</evidence>
<feature type="signal peptide" evidence="1">
    <location>
        <begin position="1"/>
        <end position="25"/>
    </location>
</feature>
<feature type="chain" id="PRO_5022974677" evidence="1">
    <location>
        <begin position="26"/>
        <end position="243"/>
    </location>
</feature>
<organism evidence="2 3">
    <name type="scientific">Roseimaritima ulvae</name>
    <dbReference type="NCBI Taxonomy" id="980254"/>
    <lineage>
        <taxon>Bacteria</taxon>
        <taxon>Pseudomonadati</taxon>
        <taxon>Planctomycetota</taxon>
        <taxon>Planctomycetia</taxon>
        <taxon>Pirellulales</taxon>
        <taxon>Pirellulaceae</taxon>
        <taxon>Roseimaritima</taxon>
    </lineage>
</organism>
<protein>
    <submittedName>
        <fullName evidence="2">Uncharacterized protein</fullName>
    </submittedName>
</protein>
<evidence type="ECO:0000313" key="2">
    <source>
        <dbReference type="EMBL" id="QEG40150.1"/>
    </source>
</evidence>
<dbReference type="Proteomes" id="UP000325286">
    <property type="component" value="Chromosome"/>
</dbReference>
<reference evidence="2 3" key="1">
    <citation type="submission" date="2019-08" db="EMBL/GenBank/DDBJ databases">
        <title>Deep-cultivation of Planctomycetes and their phenomic and genomic characterization uncovers novel biology.</title>
        <authorList>
            <person name="Wiegand S."/>
            <person name="Jogler M."/>
            <person name="Boedeker C."/>
            <person name="Pinto D."/>
            <person name="Vollmers J."/>
            <person name="Rivas-Marin E."/>
            <person name="Kohn T."/>
            <person name="Peeters S.H."/>
            <person name="Heuer A."/>
            <person name="Rast P."/>
            <person name="Oberbeckmann S."/>
            <person name="Bunk B."/>
            <person name="Jeske O."/>
            <person name="Meyerdierks A."/>
            <person name="Storesund J.E."/>
            <person name="Kallscheuer N."/>
            <person name="Luecker S."/>
            <person name="Lage O.M."/>
            <person name="Pohl T."/>
            <person name="Merkel B.J."/>
            <person name="Hornburger P."/>
            <person name="Mueller R.-W."/>
            <person name="Bruemmer F."/>
            <person name="Labrenz M."/>
            <person name="Spormann A.M."/>
            <person name="Op den Camp H."/>
            <person name="Overmann J."/>
            <person name="Amann R."/>
            <person name="Jetten M.S.M."/>
            <person name="Mascher T."/>
            <person name="Medema M.H."/>
            <person name="Devos D.P."/>
            <person name="Kaster A.-K."/>
            <person name="Ovreas L."/>
            <person name="Rohde M."/>
            <person name="Galperin M.Y."/>
            <person name="Jogler C."/>
        </authorList>
    </citation>
    <scope>NUCLEOTIDE SEQUENCE [LARGE SCALE GENOMIC DNA]</scope>
    <source>
        <strain evidence="2 3">UC8</strain>
    </source>
</reference>
<dbReference type="EMBL" id="CP042914">
    <property type="protein sequence ID" value="QEG40150.1"/>
    <property type="molecule type" value="Genomic_DNA"/>
</dbReference>
<dbReference type="RefSeq" id="WP_148080215.1">
    <property type="nucleotide sequence ID" value="NZ_CP042914.1"/>
</dbReference>
<keyword evidence="3" id="KW-1185">Reference proteome</keyword>
<proteinExistence type="predicted"/>
<dbReference type="AlphaFoldDB" id="A0A5B9QR67"/>
<evidence type="ECO:0000313" key="3">
    <source>
        <dbReference type="Proteomes" id="UP000325286"/>
    </source>
</evidence>
<name>A0A5B9QR67_9BACT</name>
<sequence precursor="true">MSLLKHTCTVGLLVATAWTAPALLAQDAAPQSSSDGYAPAIAYPDNGFTWLHHASTVDEGRLRGAAALVESAGKSNYYNSLAAVNFQEAYRRAIDNTVRRTEAYYARRDLWSDYQERYRRKPLDMSGYQKLAAARSPERLTVDEYDAESGAIRWPFPLDGAVFGEHRETILKLLNDRSVENSGWGSRNYEMIRREVSEMKEILEAGRDSIELNLYINALEFLESVEWEARFAPGTRVLTAAQN</sequence>